<comment type="caution">
    <text evidence="1">The sequence shown here is derived from an EMBL/GenBank/DDBJ whole genome shotgun (WGS) entry which is preliminary data.</text>
</comment>
<evidence type="ECO:0000313" key="1">
    <source>
        <dbReference type="EMBL" id="GAG85176.1"/>
    </source>
</evidence>
<dbReference type="Gene3D" id="3.20.20.140">
    <property type="entry name" value="Metal-dependent hydrolases"/>
    <property type="match status" value="1"/>
</dbReference>
<organism evidence="1">
    <name type="scientific">marine sediment metagenome</name>
    <dbReference type="NCBI Taxonomy" id="412755"/>
    <lineage>
        <taxon>unclassified sequences</taxon>
        <taxon>metagenomes</taxon>
        <taxon>ecological metagenomes</taxon>
    </lineage>
</organism>
<name>X1CLT2_9ZZZZ</name>
<protein>
    <submittedName>
        <fullName evidence="1">Uncharacterized protein</fullName>
    </submittedName>
</protein>
<sequence>MEAVYAHSVMARQVIADVLISKVRDRYLTEREAIDIANMILRENAIEVFKLNGKKDIYEDLEVLNKPGPINDWWEIHKSDKGFIRSWKVIGTFDFGTGLDNFYPPEK</sequence>
<accession>X1CLT2</accession>
<reference evidence="1" key="1">
    <citation type="journal article" date="2014" name="Front. Microbiol.">
        <title>High frequency of phylogenetically diverse reductive dehalogenase-homologous genes in deep subseafloor sedimentary metagenomes.</title>
        <authorList>
            <person name="Kawai M."/>
            <person name="Futagami T."/>
            <person name="Toyoda A."/>
            <person name="Takaki Y."/>
            <person name="Nishi S."/>
            <person name="Hori S."/>
            <person name="Arai W."/>
            <person name="Tsubouchi T."/>
            <person name="Morono Y."/>
            <person name="Uchiyama I."/>
            <person name="Ito T."/>
            <person name="Fujiyama A."/>
            <person name="Inagaki F."/>
            <person name="Takami H."/>
        </authorList>
    </citation>
    <scope>NUCLEOTIDE SEQUENCE</scope>
    <source>
        <strain evidence="1">Expedition CK06-06</strain>
    </source>
</reference>
<gene>
    <name evidence="1" type="ORF">S01H4_22141</name>
</gene>
<dbReference type="AlphaFoldDB" id="X1CLT2"/>
<dbReference type="EMBL" id="BART01010104">
    <property type="protein sequence ID" value="GAG85176.1"/>
    <property type="molecule type" value="Genomic_DNA"/>
</dbReference>
<proteinExistence type="predicted"/>